<evidence type="ECO:0000313" key="2">
    <source>
        <dbReference type="EMBL" id="SDK47426.1"/>
    </source>
</evidence>
<dbReference type="AlphaFoldDB" id="A0A1G9C6Z3"/>
<evidence type="ECO:0000256" key="1">
    <source>
        <dbReference type="SAM" id="SignalP"/>
    </source>
</evidence>
<gene>
    <name evidence="2" type="ORF">SAMN05216243_3286</name>
</gene>
<feature type="chain" id="PRO_5011438369" evidence="1">
    <location>
        <begin position="27"/>
        <end position="245"/>
    </location>
</feature>
<keyword evidence="1" id="KW-0732">Signal</keyword>
<feature type="signal peptide" evidence="1">
    <location>
        <begin position="1"/>
        <end position="26"/>
    </location>
</feature>
<dbReference type="NCBIfam" id="TIGR04450">
    <property type="entry name" value="Gpos_C8_like"/>
    <property type="match status" value="1"/>
</dbReference>
<keyword evidence="3" id="KW-1185">Reference proteome</keyword>
<proteinExistence type="predicted"/>
<reference evidence="2 3" key="1">
    <citation type="submission" date="2016-10" db="EMBL/GenBank/DDBJ databases">
        <authorList>
            <person name="de Groot N.N."/>
        </authorList>
    </citation>
    <scope>NUCLEOTIDE SEQUENCE [LARGE SCALE GENOMIC DNA]</scope>
    <source>
        <strain evidence="2 3">CGMCC 1.6502</strain>
    </source>
</reference>
<evidence type="ECO:0000313" key="3">
    <source>
        <dbReference type="Proteomes" id="UP000198694"/>
    </source>
</evidence>
<accession>A0A1G9C6Z3</accession>
<organism evidence="2 3">
    <name type="scientific">Sediminibacillus albus</name>
    <dbReference type="NCBI Taxonomy" id="407036"/>
    <lineage>
        <taxon>Bacteria</taxon>
        <taxon>Bacillati</taxon>
        <taxon>Bacillota</taxon>
        <taxon>Bacilli</taxon>
        <taxon>Bacillales</taxon>
        <taxon>Bacillaceae</taxon>
        <taxon>Sediminibacillus</taxon>
    </lineage>
</organism>
<dbReference type="RefSeq" id="WP_093216478.1">
    <property type="nucleotide sequence ID" value="NZ_FNFL01000007.1"/>
</dbReference>
<protein>
    <submittedName>
        <fullName evidence="2">Putative immunity protein/bacteriocin</fullName>
    </submittedName>
</protein>
<dbReference type="Proteomes" id="UP000198694">
    <property type="component" value="Unassembled WGS sequence"/>
</dbReference>
<dbReference type="EMBL" id="FNFL01000007">
    <property type="protein sequence ID" value="SDK47426.1"/>
    <property type="molecule type" value="Genomic_DNA"/>
</dbReference>
<dbReference type="InterPro" id="IPR031032">
    <property type="entry name" value="Gpos_C8-like"/>
</dbReference>
<sequence length="245" mass="27007">MKKVLMFLMVAVTVFAYTVSPSQSLAQTQVTKQNTNCEACADGIKDSTGTKKQQTEAKKLVKTSEEYKLTKKNLKEDNIKPDWNNSRIYVEEENSNLATVMLPVKKGNTPTGWLQYVVDYDQELVKELLFSMEEVDNDTLEFSMVENGETILNVGVNEDGTIVNEEGEEISFENLVAESKDTQVSTMGLCESAANGFYTAINAFSCNYACLVAGAITSFAGGLACVTICGLAREFSRDGFVEFFC</sequence>
<dbReference type="OrthoDB" id="9785911at2"/>
<name>A0A1G9C6Z3_9BACI</name>